<dbReference type="OrthoDB" id="848707at2759"/>
<protein>
    <submittedName>
        <fullName evidence="1">Uncharacterized protein</fullName>
    </submittedName>
</protein>
<dbReference type="EMBL" id="JAAIUW010000007">
    <property type="protein sequence ID" value="KAF7823728.1"/>
    <property type="molecule type" value="Genomic_DNA"/>
</dbReference>
<dbReference type="Proteomes" id="UP000634136">
    <property type="component" value="Unassembled WGS sequence"/>
</dbReference>
<evidence type="ECO:0000313" key="2">
    <source>
        <dbReference type="Proteomes" id="UP000634136"/>
    </source>
</evidence>
<accession>A0A834WJZ1</accession>
<comment type="caution">
    <text evidence="1">The sequence shown here is derived from an EMBL/GenBank/DDBJ whole genome shotgun (WGS) entry which is preliminary data.</text>
</comment>
<evidence type="ECO:0000313" key="1">
    <source>
        <dbReference type="EMBL" id="KAF7823728.1"/>
    </source>
</evidence>
<organism evidence="1 2">
    <name type="scientific">Senna tora</name>
    <dbReference type="NCBI Taxonomy" id="362788"/>
    <lineage>
        <taxon>Eukaryota</taxon>
        <taxon>Viridiplantae</taxon>
        <taxon>Streptophyta</taxon>
        <taxon>Embryophyta</taxon>
        <taxon>Tracheophyta</taxon>
        <taxon>Spermatophyta</taxon>
        <taxon>Magnoliopsida</taxon>
        <taxon>eudicotyledons</taxon>
        <taxon>Gunneridae</taxon>
        <taxon>Pentapetalae</taxon>
        <taxon>rosids</taxon>
        <taxon>fabids</taxon>
        <taxon>Fabales</taxon>
        <taxon>Fabaceae</taxon>
        <taxon>Caesalpinioideae</taxon>
        <taxon>Cassia clade</taxon>
        <taxon>Senna</taxon>
    </lineage>
</organism>
<keyword evidence="2" id="KW-1185">Reference proteome</keyword>
<name>A0A834WJZ1_9FABA</name>
<reference evidence="1" key="1">
    <citation type="submission" date="2020-09" db="EMBL/GenBank/DDBJ databases">
        <title>Genome-Enabled Discovery of Anthraquinone Biosynthesis in Senna tora.</title>
        <authorList>
            <person name="Kang S.-H."/>
            <person name="Pandey R.P."/>
            <person name="Lee C.-M."/>
            <person name="Sim J.-S."/>
            <person name="Jeong J.-T."/>
            <person name="Choi B.-S."/>
            <person name="Jung M."/>
            <person name="Ginzburg D."/>
            <person name="Zhao K."/>
            <person name="Won S.Y."/>
            <person name="Oh T.-J."/>
            <person name="Yu Y."/>
            <person name="Kim N.-H."/>
            <person name="Lee O.R."/>
            <person name="Lee T.-H."/>
            <person name="Bashyal P."/>
            <person name="Kim T.-S."/>
            <person name="Lee W.-H."/>
            <person name="Kawkins C."/>
            <person name="Kim C.-K."/>
            <person name="Kim J.S."/>
            <person name="Ahn B.O."/>
            <person name="Rhee S.Y."/>
            <person name="Sohng J.K."/>
        </authorList>
    </citation>
    <scope>NUCLEOTIDE SEQUENCE</scope>
    <source>
        <tissue evidence="1">Leaf</tissue>
    </source>
</reference>
<gene>
    <name evidence="1" type="ORF">G2W53_021872</name>
</gene>
<dbReference type="AlphaFoldDB" id="A0A834WJZ1"/>
<proteinExistence type="predicted"/>
<sequence length="175" mass="19303">MASTAIVKRKGSDTSYAIVKRPKLFLDTSTKECFEFEFKSRGICAPREEFYSNLAFSEEEGELMGRSMIRGKRVDLTAANIRSWIGAAKKLGGASNGEVTLTQLGVNETLLAHVLCQLIMPKAGWEPDLIFIILNQMKDMLALPTANLPYGSLITLIARARGVVFEDEDWVGANV</sequence>